<dbReference type="Pfam" id="PF00069">
    <property type="entry name" value="Pkinase"/>
    <property type="match status" value="1"/>
</dbReference>
<evidence type="ECO:0000313" key="4">
    <source>
        <dbReference type="Proteomes" id="UP000747399"/>
    </source>
</evidence>
<dbReference type="PANTHER" id="PTHR44329">
    <property type="entry name" value="SERINE/THREONINE-PROTEIN KINASE TNNI3K-RELATED"/>
    <property type="match status" value="1"/>
</dbReference>
<dbReference type="EMBL" id="BNCO01000024">
    <property type="protein sequence ID" value="GIL56370.1"/>
    <property type="molecule type" value="Genomic_DNA"/>
</dbReference>
<dbReference type="PROSITE" id="PS00108">
    <property type="entry name" value="PROTEIN_KINASE_ST"/>
    <property type="match status" value="1"/>
</dbReference>
<dbReference type="InterPro" id="IPR051681">
    <property type="entry name" value="Ser/Thr_Kinases-Pseudokinases"/>
</dbReference>
<organism evidence="3 4">
    <name type="scientific">Volvox africanus</name>
    <dbReference type="NCBI Taxonomy" id="51714"/>
    <lineage>
        <taxon>Eukaryota</taxon>
        <taxon>Viridiplantae</taxon>
        <taxon>Chlorophyta</taxon>
        <taxon>core chlorophytes</taxon>
        <taxon>Chlorophyceae</taxon>
        <taxon>CS clade</taxon>
        <taxon>Chlamydomonadales</taxon>
        <taxon>Volvocaceae</taxon>
        <taxon>Volvox</taxon>
    </lineage>
</organism>
<feature type="region of interest" description="Disordered" evidence="1">
    <location>
        <begin position="423"/>
        <end position="448"/>
    </location>
</feature>
<dbReference type="GO" id="GO:0005524">
    <property type="term" value="F:ATP binding"/>
    <property type="evidence" value="ECO:0007669"/>
    <property type="project" value="InterPro"/>
</dbReference>
<comment type="caution">
    <text evidence="3">The sequence shown here is derived from an EMBL/GenBank/DDBJ whole genome shotgun (WGS) entry which is preliminary data.</text>
</comment>
<sequence length="1694" mass="173867">IRCLDVGGKILNVFCVQKRMLLPSASMGLRLFSCCTSGNNQPHSSEHDSHEKRDVHLANVAHVTTFNRPEVPNPVSDEPFQNNLTSIVQELLVRLPQVVGRTWIDRLETSISLLSSVTDVDAASIALVVPGEKDGTAVPYASIVCGGGPSGPQLQHFQQEGYNAALSAAARSGDEPSTSMHLIANGLQGDILLLSSETFSRGDGDSTYNRMCSTGALATSEQQIRTCGADVDLPLDWAAVAAASNLRHFCGLALRVGSRLLAVITLAWGINYPVPPGLRTRFAGTRRIGPSGTLQLTSPVRESAATPTAATAVAVARCPAGPPAAAASEVEVACLLQLSQVFSLGLFSDASNVLYGQKVARMIHMMNQAANLQDTFDGLMVGVRDILMHRFPQELVPTLALKHTTVPTAAFILETRGGGGGSLLSPPLPSLQPRGSTFSGHLTAPPASASQRSLHPAVAAGPMSASLPPRCAVQGQVRALQSVGAGTGGMGSPCSPSQAQVTAGGGVAATNNNAVVLPGRSVSNNNAALMANQNPANIPAWVNSTPSNLPSGGGGGVAGGPGSGRVSVSSHFHRLRPVDSRAGAGASGGGGGAGVSSLPISGMLRHAMSVDLGGSLEADCSVPYTVHAHITSMADTLFMASLSMGSEAPDDTMAGRLGSSTAVTAAAEAATATFKRDPGGFITPPGKAVGASARSTVPTVSSTAMASAGGSGSGLSGMVQGTVTYQGSVVPNCHLLVQDESLPCRDLVLVQKLVRMPVQSLVLVVIRPNDVLSPMQCLPRSKSGTPPQTHHATPPNNMAASAGMDSTFSSAVPSFCASMPSFGLYLSSPDPLPRSALQGVMTEAREALRLAADALYRQLTHGSLQDEWNGLMEAMSTTTGAGRMSYASSRMVSLHRPRSSNMLQEQASGNILQYAIVNNPSRVQLGTSPGVLSSELSKPLVSRLVVDSLVEQPLQQLDAMVSSIQSTLSAVQLHLDVPGGGGDMHEVRLNDIAAVELMEIIGRGGQGVVFRGLVHGIEAAVKVISHRDEADDAASKSMPAAATTTDRRATGGGGGGGPAALESPLVVDEARMRERKRNLLRDALELAVTITISHPNIVQMYGYFTDCVVVQYANIPNRLKLLPVDNEALQQYGSQRGPVNTVMCMEFCDAGTLKSVAEGGAFRLPGVSAKSGPACPALAPLYTSLLEVALALRHLHGRRLVHCDLKPSNILLKSSLRDPRGWICKLSDFGCVRVMNEEGEEGRLGFRQPQPLGTLTHMAPEMFVRGGFLDAAIDIYAFGIIMWELIMVAPVYDGTVPKEKLPSMVRRGLRPIFHPLVPPEYRTLAIACWQEDPRRRPNAAALVNTLQRLLIRANAAASSTGAISHNVKSSSFSGMGVAHAGDVEISIANGSGGGGTPRQRRMYDSVQRRNTVTSNLGVPVGSSGGPSVGSGAVAPSASTAGSSQRQAFPLPVPSPLSREAGSSVRAAVRQGDGGGTKSASRNMESTALAPGHGVGNATQLSPLSTGLGASPPPGAVQIDSLPAAATAAAASAVVAAVTRNVPERGVMSSAAGPLDDVMAAGSGAASVASAAADAAAIAISGVAASTMSAIAAARFLDARASSLLGIGNASVGEKNARSSSASGADAAAVGATGGRESAPGAVLNHGPVDTADSETIGASEAPLPVRATVFPTGSMALLTSSTAGAAQSGELVGL</sequence>
<dbReference type="SUPFAM" id="SSF56112">
    <property type="entry name" value="Protein kinase-like (PK-like)"/>
    <property type="match status" value="1"/>
</dbReference>
<evidence type="ECO:0000259" key="2">
    <source>
        <dbReference type="PROSITE" id="PS50011"/>
    </source>
</evidence>
<feature type="region of interest" description="Disordered" evidence="1">
    <location>
        <begin position="1413"/>
        <end position="1508"/>
    </location>
</feature>
<name>A0A8J4BDC3_9CHLO</name>
<feature type="region of interest" description="Disordered" evidence="1">
    <location>
        <begin position="777"/>
        <end position="799"/>
    </location>
</feature>
<dbReference type="SMART" id="SM00220">
    <property type="entry name" value="S_TKc"/>
    <property type="match status" value="1"/>
</dbReference>
<dbReference type="PROSITE" id="PS50011">
    <property type="entry name" value="PROTEIN_KINASE_DOM"/>
    <property type="match status" value="1"/>
</dbReference>
<reference evidence="3" key="1">
    <citation type="journal article" date="2021" name="Proc. Natl. Acad. Sci. U.S.A.">
        <title>Three genomes in the algal genus Volvox reveal the fate of a haploid sex-determining region after a transition to homothallism.</title>
        <authorList>
            <person name="Yamamoto K."/>
            <person name="Hamaji T."/>
            <person name="Kawai-Toyooka H."/>
            <person name="Matsuzaki R."/>
            <person name="Takahashi F."/>
            <person name="Nishimura Y."/>
            <person name="Kawachi M."/>
            <person name="Noguchi H."/>
            <person name="Minakuchi Y."/>
            <person name="Umen J.G."/>
            <person name="Toyoda A."/>
            <person name="Nozaki H."/>
        </authorList>
    </citation>
    <scope>NUCLEOTIDE SEQUENCE</scope>
    <source>
        <strain evidence="3">NIES-3780</strain>
    </source>
</reference>
<dbReference type="Gene3D" id="3.30.200.20">
    <property type="entry name" value="Phosphorylase Kinase, domain 1"/>
    <property type="match status" value="1"/>
</dbReference>
<dbReference type="GO" id="GO:0004674">
    <property type="term" value="F:protein serine/threonine kinase activity"/>
    <property type="evidence" value="ECO:0007669"/>
    <property type="project" value="TreeGrafter"/>
</dbReference>
<gene>
    <name evidence="3" type="ORF">Vafri_11740</name>
</gene>
<feature type="non-terminal residue" evidence="3">
    <location>
        <position position="1694"/>
    </location>
</feature>
<dbReference type="InterPro" id="IPR008271">
    <property type="entry name" value="Ser/Thr_kinase_AS"/>
</dbReference>
<evidence type="ECO:0000313" key="3">
    <source>
        <dbReference type="EMBL" id="GIL56370.1"/>
    </source>
</evidence>
<dbReference type="PANTHER" id="PTHR44329:SF289">
    <property type="entry name" value="SERINE_THREONINE-PROTEIN KINASE VIK"/>
    <property type="match status" value="1"/>
</dbReference>
<feature type="domain" description="Protein kinase" evidence="2">
    <location>
        <begin position="995"/>
        <end position="1350"/>
    </location>
</feature>
<feature type="compositionally biased region" description="Low complexity" evidence="1">
    <location>
        <begin position="1429"/>
        <end position="1443"/>
    </location>
</feature>
<dbReference type="Proteomes" id="UP000747399">
    <property type="component" value="Unassembled WGS sequence"/>
</dbReference>
<protein>
    <recommendedName>
        <fullName evidence="2">Protein kinase domain-containing protein</fullName>
    </recommendedName>
</protein>
<feature type="region of interest" description="Disordered" evidence="1">
    <location>
        <begin position="1032"/>
        <end position="1064"/>
    </location>
</feature>
<dbReference type="Gene3D" id="1.10.510.10">
    <property type="entry name" value="Transferase(Phosphotransferase) domain 1"/>
    <property type="match status" value="1"/>
</dbReference>
<evidence type="ECO:0000256" key="1">
    <source>
        <dbReference type="SAM" id="MobiDB-lite"/>
    </source>
</evidence>
<dbReference type="InterPro" id="IPR011009">
    <property type="entry name" value="Kinase-like_dom_sf"/>
</dbReference>
<accession>A0A8J4BDC3</accession>
<feature type="region of interest" description="Disordered" evidence="1">
    <location>
        <begin position="549"/>
        <end position="570"/>
    </location>
</feature>
<feature type="compositionally biased region" description="Gly residues" evidence="1">
    <location>
        <begin position="551"/>
        <end position="563"/>
    </location>
</feature>
<proteinExistence type="predicted"/>
<keyword evidence="4" id="KW-1185">Reference proteome</keyword>
<feature type="compositionally biased region" description="Polar residues" evidence="1">
    <location>
        <begin position="782"/>
        <end position="799"/>
    </location>
</feature>
<dbReference type="InterPro" id="IPR000719">
    <property type="entry name" value="Prot_kinase_dom"/>
</dbReference>